<comment type="caution">
    <text evidence="2">The sequence shown here is derived from an EMBL/GenBank/DDBJ whole genome shotgun (WGS) entry which is preliminary data.</text>
</comment>
<dbReference type="OrthoDB" id="7338316at2"/>
<dbReference type="Proteomes" id="UP000295023">
    <property type="component" value="Unassembled WGS sequence"/>
</dbReference>
<accession>A0A4R4DRB5</accession>
<organism evidence="2 3">
    <name type="scientific">Roseicella aquatilis</name>
    <dbReference type="NCBI Taxonomy" id="2527868"/>
    <lineage>
        <taxon>Bacteria</taxon>
        <taxon>Pseudomonadati</taxon>
        <taxon>Pseudomonadota</taxon>
        <taxon>Alphaproteobacteria</taxon>
        <taxon>Acetobacterales</taxon>
        <taxon>Roseomonadaceae</taxon>
        <taxon>Roseicella</taxon>
    </lineage>
</organism>
<dbReference type="EMBL" id="SKBM01000007">
    <property type="protein sequence ID" value="TCZ63585.1"/>
    <property type="molecule type" value="Genomic_DNA"/>
</dbReference>
<sequence length="550" mass="61699">MSNSVNNSWPIGARQQRRVERISQSTIELRVPSARQAFGDVRGILLRWLSWKAGGPLPETMQLGGTGELTSIGMQRVETAALDDPLYWAARQDDQDRNFPRRSWVTEAALAPHGDGRLVVGHRLHLVTLGEPAPFSRSVPRFMRDIAQQFTTFMDDSEVSLEARRADTAGDVDGLVRLLTSQTRRHPVIGISSDPEYLGDRETMVDADRLAKLCFGVAHVWVISRNAAFELTDQLGRDLSVFHGGVRSWRFPLSIEDSPFSHPLALARRINEWGDEGAPSFEKELVDWALRFSAGRPDGDKLLPPFAEVRQMAARLTREKARAEGRSDRELLDLALTENDRLTKELDEQKAEHAEAIAFAEQEEARVRAERDAAQTEVAQLRHRIDGLEAALRSQRQEPDSPIPDSLSALAEWAARELGDAVVLLPRAINAAKKSPFEDVPFVYRTLLALRDKYVPMRRGGNAQAKTECDATWRELGLELTPSFAGTRAGQFGDEYRVKWNGRNRMLDQHLKGSNSRDPRYGFRCYFFWDESANAAVVGSLPNHLTTNAS</sequence>
<dbReference type="AlphaFoldDB" id="A0A4R4DRB5"/>
<name>A0A4R4DRB5_9PROT</name>
<keyword evidence="1" id="KW-0175">Coiled coil</keyword>
<evidence type="ECO:0000313" key="2">
    <source>
        <dbReference type="EMBL" id="TCZ63585.1"/>
    </source>
</evidence>
<gene>
    <name evidence="2" type="ORF">EXY23_09345</name>
</gene>
<evidence type="ECO:0000313" key="3">
    <source>
        <dbReference type="Proteomes" id="UP000295023"/>
    </source>
</evidence>
<evidence type="ECO:0000256" key="1">
    <source>
        <dbReference type="SAM" id="Coils"/>
    </source>
</evidence>
<keyword evidence="3" id="KW-1185">Reference proteome</keyword>
<dbReference type="RefSeq" id="WP_132287507.1">
    <property type="nucleotide sequence ID" value="NZ_SKBM01000007.1"/>
</dbReference>
<reference evidence="2 3" key="1">
    <citation type="submission" date="2019-03" db="EMBL/GenBank/DDBJ databases">
        <title>Paracraurococcus aquatilis NE82 genome sequence.</title>
        <authorList>
            <person name="Zhao Y."/>
            <person name="Du Z."/>
        </authorList>
    </citation>
    <scope>NUCLEOTIDE SEQUENCE [LARGE SCALE GENOMIC DNA]</scope>
    <source>
        <strain evidence="2 3">NE82</strain>
    </source>
</reference>
<feature type="coiled-coil region" evidence="1">
    <location>
        <begin position="306"/>
        <end position="398"/>
    </location>
</feature>
<protein>
    <submittedName>
        <fullName evidence="2">Uncharacterized protein</fullName>
    </submittedName>
</protein>
<proteinExistence type="predicted"/>